<dbReference type="EMBL" id="JBHUOS010000016">
    <property type="protein sequence ID" value="MFD2917893.1"/>
    <property type="molecule type" value="Genomic_DNA"/>
</dbReference>
<dbReference type="PANTHER" id="PTHR34698:SF2">
    <property type="entry name" value="5-OXOPROLINASE SUBUNIT B"/>
    <property type="match status" value="1"/>
</dbReference>
<evidence type="ECO:0000313" key="6">
    <source>
        <dbReference type="EMBL" id="MFD2917893.1"/>
    </source>
</evidence>
<dbReference type="InterPro" id="IPR029000">
    <property type="entry name" value="Cyclophilin-like_dom_sf"/>
</dbReference>
<keyword evidence="2 6" id="KW-0378">Hydrolase</keyword>
<dbReference type="Gene3D" id="3.30.1360.40">
    <property type="match status" value="1"/>
</dbReference>
<evidence type="ECO:0000256" key="4">
    <source>
        <dbReference type="SAM" id="Phobius"/>
    </source>
</evidence>
<sequence length="243" mass="27829">MNFELIYRRFSERSILVEWPQEIDEYILKDVLLFKNSLLDLDDKLILQINTAYNSLLIIYQSTIDNVNDEILTLKSHYINRKVVKKPITTLFKIPVCYDEEFGLDLIAISEEKKMPIPEIIKRHSQPVYTVFFIGFLPGFLYLGGLGEQLHFPRKKSPRLQIKKGAVAIGGSQTGIYPNESPGGWNVIGNSPVELFLPKKKEPCFAKAGDKIQFVPVSKTVYDSIVLQIKQDKYSIESEVIDD</sequence>
<keyword evidence="7" id="KW-1185">Reference proteome</keyword>
<evidence type="ECO:0000256" key="1">
    <source>
        <dbReference type="ARBA" id="ARBA00022741"/>
    </source>
</evidence>
<feature type="domain" description="Carboxyltransferase" evidence="5">
    <location>
        <begin position="5"/>
        <end position="206"/>
    </location>
</feature>
<evidence type="ECO:0000256" key="3">
    <source>
        <dbReference type="ARBA" id="ARBA00022840"/>
    </source>
</evidence>
<dbReference type="SUPFAM" id="SSF50891">
    <property type="entry name" value="Cyclophilin-like"/>
    <property type="match status" value="1"/>
</dbReference>
<dbReference type="RefSeq" id="WP_194506892.1">
    <property type="nucleotide sequence ID" value="NZ_JADILU010000002.1"/>
</dbReference>
<keyword evidence="4" id="KW-1133">Transmembrane helix</keyword>
<keyword evidence="3" id="KW-0067">ATP-binding</keyword>
<dbReference type="InterPro" id="IPR010016">
    <property type="entry name" value="PxpB"/>
</dbReference>
<dbReference type="Pfam" id="PF02682">
    <property type="entry name" value="CT_C_D"/>
    <property type="match status" value="1"/>
</dbReference>
<dbReference type="InterPro" id="IPR003833">
    <property type="entry name" value="CT_C_D"/>
</dbReference>
<dbReference type="PANTHER" id="PTHR34698">
    <property type="entry name" value="5-OXOPROLINASE SUBUNIT B"/>
    <property type="match status" value="1"/>
</dbReference>
<evidence type="ECO:0000313" key="7">
    <source>
        <dbReference type="Proteomes" id="UP001597548"/>
    </source>
</evidence>
<proteinExistence type="predicted"/>
<protein>
    <submittedName>
        <fullName evidence="6">5-oxoprolinase subunit PxpB</fullName>
        <ecNumber evidence="6">3.5.2.9</ecNumber>
    </submittedName>
</protein>
<dbReference type="SMART" id="SM00796">
    <property type="entry name" value="AHS1"/>
    <property type="match status" value="1"/>
</dbReference>
<evidence type="ECO:0000256" key="2">
    <source>
        <dbReference type="ARBA" id="ARBA00022801"/>
    </source>
</evidence>
<name>A0ABW5ZXZ1_9FLAO</name>
<keyword evidence="4" id="KW-0472">Membrane</keyword>
<feature type="transmembrane region" description="Helical" evidence="4">
    <location>
        <begin position="128"/>
        <end position="147"/>
    </location>
</feature>
<dbReference type="Gene3D" id="2.40.100.10">
    <property type="entry name" value="Cyclophilin-like"/>
    <property type="match status" value="1"/>
</dbReference>
<keyword evidence="1" id="KW-0547">Nucleotide-binding</keyword>
<evidence type="ECO:0000259" key="5">
    <source>
        <dbReference type="SMART" id="SM00796"/>
    </source>
</evidence>
<accession>A0ABW5ZXZ1</accession>
<keyword evidence="4" id="KW-0812">Transmembrane</keyword>
<dbReference type="SUPFAM" id="SSF160467">
    <property type="entry name" value="PH0987 N-terminal domain-like"/>
    <property type="match status" value="1"/>
</dbReference>
<gene>
    <name evidence="6" type="primary">pxpB</name>
    <name evidence="6" type="ORF">ACFS29_19725</name>
</gene>
<dbReference type="GO" id="GO:0017168">
    <property type="term" value="F:5-oxoprolinase (ATP-hydrolyzing) activity"/>
    <property type="evidence" value="ECO:0007669"/>
    <property type="project" value="UniProtKB-EC"/>
</dbReference>
<dbReference type="NCBIfam" id="TIGR00370">
    <property type="entry name" value="5-oxoprolinase subunit PxpB"/>
    <property type="match status" value="1"/>
</dbReference>
<organism evidence="6 7">
    <name type="scientific">Psychroserpens luteus</name>
    <dbReference type="NCBI Taxonomy" id="1434066"/>
    <lineage>
        <taxon>Bacteria</taxon>
        <taxon>Pseudomonadati</taxon>
        <taxon>Bacteroidota</taxon>
        <taxon>Flavobacteriia</taxon>
        <taxon>Flavobacteriales</taxon>
        <taxon>Flavobacteriaceae</taxon>
        <taxon>Psychroserpens</taxon>
    </lineage>
</organism>
<comment type="caution">
    <text evidence="6">The sequence shown here is derived from an EMBL/GenBank/DDBJ whole genome shotgun (WGS) entry which is preliminary data.</text>
</comment>
<reference evidence="7" key="1">
    <citation type="journal article" date="2019" name="Int. J. Syst. Evol. Microbiol.">
        <title>The Global Catalogue of Microorganisms (GCM) 10K type strain sequencing project: providing services to taxonomists for standard genome sequencing and annotation.</title>
        <authorList>
            <consortium name="The Broad Institute Genomics Platform"/>
            <consortium name="The Broad Institute Genome Sequencing Center for Infectious Disease"/>
            <person name="Wu L."/>
            <person name="Ma J."/>
        </authorList>
    </citation>
    <scope>NUCLEOTIDE SEQUENCE [LARGE SCALE GENOMIC DNA]</scope>
    <source>
        <strain evidence="7">KCTC 32514</strain>
    </source>
</reference>
<dbReference type="Proteomes" id="UP001597548">
    <property type="component" value="Unassembled WGS sequence"/>
</dbReference>
<dbReference type="EC" id="3.5.2.9" evidence="6"/>